<dbReference type="Proteomes" id="UP000485058">
    <property type="component" value="Unassembled WGS sequence"/>
</dbReference>
<dbReference type="PROSITE" id="PS51257">
    <property type="entry name" value="PROKAR_LIPOPROTEIN"/>
    <property type="match status" value="1"/>
</dbReference>
<name>A0A699YM81_HAELA</name>
<protein>
    <submittedName>
        <fullName evidence="1">Uncharacterized protein</fullName>
    </submittedName>
</protein>
<evidence type="ECO:0000313" key="1">
    <source>
        <dbReference type="EMBL" id="GFH11130.1"/>
    </source>
</evidence>
<accession>A0A699YM81</accession>
<gene>
    <name evidence="1" type="ORF">HaLaN_06573</name>
</gene>
<comment type="caution">
    <text evidence="1">The sequence shown here is derived from an EMBL/GenBank/DDBJ whole genome shotgun (WGS) entry which is preliminary data.</text>
</comment>
<keyword evidence="2" id="KW-1185">Reference proteome</keyword>
<evidence type="ECO:0000313" key="2">
    <source>
        <dbReference type="Proteomes" id="UP000485058"/>
    </source>
</evidence>
<dbReference type="AlphaFoldDB" id="A0A699YM81"/>
<sequence length="305" mass="33427">MSVRGCAQHAVTGMGVACHRSYCWVAVGIWVARVTELHAVLTLATWLGLLPHAAARNSRPTASCHTAGVQGLSPEAMQPCFLERRDNPCSRQASAQGVRLLGHGTVSPDKGTTGDEQALLPKPSLLPPFKALLPAATQANPTAYHLPPKPSFLLLLLRVRHTCGAVWYRLLVCASLSACSTKAEAQRGSLCPSAFTAMPAAKSMYSRPSVSHTLLPKPWLSTNGARAYVYRSARACMFEPMKMDINMADRQEVRGKVWERYEKDRMQSDSRWTGNHSYSCHAVHPVCLCLMHEQAMPMFCGEQVL</sequence>
<organism evidence="1 2">
    <name type="scientific">Haematococcus lacustris</name>
    <name type="common">Green alga</name>
    <name type="synonym">Haematococcus pluvialis</name>
    <dbReference type="NCBI Taxonomy" id="44745"/>
    <lineage>
        <taxon>Eukaryota</taxon>
        <taxon>Viridiplantae</taxon>
        <taxon>Chlorophyta</taxon>
        <taxon>core chlorophytes</taxon>
        <taxon>Chlorophyceae</taxon>
        <taxon>CS clade</taxon>
        <taxon>Chlamydomonadales</taxon>
        <taxon>Haematococcaceae</taxon>
        <taxon>Haematococcus</taxon>
    </lineage>
</organism>
<reference evidence="1 2" key="1">
    <citation type="submission" date="2020-02" db="EMBL/GenBank/DDBJ databases">
        <title>Draft genome sequence of Haematococcus lacustris strain NIES-144.</title>
        <authorList>
            <person name="Morimoto D."/>
            <person name="Nakagawa S."/>
            <person name="Yoshida T."/>
            <person name="Sawayama S."/>
        </authorList>
    </citation>
    <scope>NUCLEOTIDE SEQUENCE [LARGE SCALE GENOMIC DNA]</scope>
    <source>
        <strain evidence="1 2">NIES-144</strain>
    </source>
</reference>
<proteinExistence type="predicted"/>
<dbReference type="EMBL" id="BLLF01000377">
    <property type="protein sequence ID" value="GFH11130.1"/>
    <property type="molecule type" value="Genomic_DNA"/>
</dbReference>